<comment type="cofactor">
    <cofactor evidence="16">
        <name>Mg(2+)</name>
        <dbReference type="ChEBI" id="CHEBI:18420"/>
    </cofactor>
    <text evidence="16">Binds 1 Mg(2+) ion per subunit. Can also utilize other divalent metal cations, such as Ca(2+), Mn(2+) and Co(2+).</text>
</comment>
<keyword evidence="9 16" id="KW-0460">Magnesium</keyword>
<dbReference type="CDD" id="cd02012">
    <property type="entry name" value="TPP_TK"/>
    <property type="match status" value="1"/>
</dbReference>
<protein>
    <recommendedName>
        <fullName evidence="5 12">Transketolase</fullName>
        <ecNumber evidence="5 12">2.2.1.1</ecNumber>
    </recommendedName>
</protein>
<dbReference type="InterPro" id="IPR055152">
    <property type="entry name" value="Transketolase-like_C_2"/>
</dbReference>
<comment type="similarity">
    <text evidence="3">Belongs to the transketolase family.</text>
</comment>
<feature type="binding site" evidence="14">
    <location>
        <position position="28"/>
    </location>
    <ligand>
        <name>substrate</name>
    </ligand>
</feature>
<dbReference type="FunFam" id="3.40.50.970:FF:000004">
    <property type="entry name" value="Transketolase"/>
    <property type="match status" value="1"/>
</dbReference>
<dbReference type="PANTHER" id="PTHR43522">
    <property type="entry name" value="TRANSKETOLASE"/>
    <property type="match status" value="1"/>
</dbReference>
<evidence type="ECO:0000256" key="12">
    <source>
        <dbReference type="NCBIfam" id="TIGR00232"/>
    </source>
</evidence>
<name>A0AB74URV7_9GAMM</name>
<feature type="binding site" evidence="14">
    <location>
        <position position="384"/>
    </location>
    <ligand>
        <name>substrate</name>
    </ligand>
</feature>
<feature type="binding site" evidence="15">
    <location>
        <begin position="116"/>
        <end position="118"/>
    </location>
    <ligand>
        <name>thiamine diphosphate</name>
        <dbReference type="ChEBI" id="CHEBI:58937"/>
    </ligand>
</feature>
<dbReference type="SMART" id="SM00861">
    <property type="entry name" value="Transket_pyr"/>
    <property type="match status" value="1"/>
</dbReference>
<evidence type="ECO:0000313" key="19">
    <source>
        <dbReference type="EMBL" id="XIA18017.1"/>
    </source>
</evidence>
<dbReference type="Gene3D" id="3.40.50.970">
    <property type="match status" value="2"/>
</dbReference>
<evidence type="ECO:0000256" key="14">
    <source>
        <dbReference type="PIRSR" id="PIRSR605478-2"/>
    </source>
</evidence>
<evidence type="ECO:0000256" key="8">
    <source>
        <dbReference type="ARBA" id="ARBA00022837"/>
    </source>
</evidence>
<dbReference type="PROSITE" id="PS00802">
    <property type="entry name" value="TRANSKETOLASE_2"/>
    <property type="match status" value="1"/>
</dbReference>
<dbReference type="GO" id="GO:0004802">
    <property type="term" value="F:transketolase activity"/>
    <property type="evidence" value="ECO:0007669"/>
    <property type="project" value="UniProtKB-UniRule"/>
</dbReference>
<feature type="binding site" evidence="15">
    <location>
        <position position="158"/>
    </location>
    <ligand>
        <name>thiamine diphosphate</name>
        <dbReference type="ChEBI" id="CHEBI:58937"/>
    </ligand>
</feature>
<evidence type="ECO:0000256" key="15">
    <source>
        <dbReference type="PIRSR" id="PIRSR605478-3"/>
    </source>
</evidence>
<dbReference type="GO" id="GO:0005829">
    <property type="term" value="C:cytosol"/>
    <property type="evidence" value="ECO:0007669"/>
    <property type="project" value="TreeGrafter"/>
</dbReference>
<feature type="site" description="Important for catalytic activity" evidence="17">
    <location>
        <position position="262"/>
    </location>
</feature>
<dbReference type="RefSeq" id="WP_395120861.1">
    <property type="nucleotide sequence ID" value="NZ_CP170721.1"/>
</dbReference>
<feature type="site" description="Important for catalytic activity" evidence="17">
    <location>
        <position position="28"/>
    </location>
</feature>
<comment type="cofactor">
    <cofactor evidence="1">
        <name>Ca(2+)</name>
        <dbReference type="ChEBI" id="CHEBI:29108"/>
    </cofactor>
</comment>
<dbReference type="InterPro" id="IPR005478">
    <property type="entry name" value="Transketolase_bac-like"/>
</dbReference>
<dbReference type="Pfam" id="PF02779">
    <property type="entry name" value="Transket_pyr"/>
    <property type="match status" value="1"/>
</dbReference>
<evidence type="ECO:0000256" key="10">
    <source>
        <dbReference type="ARBA" id="ARBA00023052"/>
    </source>
</evidence>
<evidence type="ECO:0000256" key="5">
    <source>
        <dbReference type="ARBA" id="ARBA00013152"/>
    </source>
</evidence>
<dbReference type="InterPro" id="IPR029061">
    <property type="entry name" value="THDP-binding"/>
</dbReference>
<dbReference type="PANTHER" id="PTHR43522:SF2">
    <property type="entry name" value="TRANSKETOLASE 1-RELATED"/>
    <property type="match status" value="1"/>
</dbReference>
<comment type="catalytic activity">
    <reaction evidence="11">
        <text>D-sedoheptulose 7-phosphate + D-glyceraldehyde 3-phosphate = aldehydo-D-ribose 5-phosphate + D-xylulose 5-phosphate</text>
        <dbReference type="Rhea" id="RHEA:10508"/>
        <dbReference type="ChEBI" id="CHEBI:57483"/>
        <dbReference type="ChEBI" id="CHEBI:57737"/>
        <dbReference type="ChEBI" id="CHEBI:58273"/>
        <dbReference type="ChEBI" id="CHEBI:59776"/>
        <dbReference type="EC" id="2.2.1.1"/>
    </reaction>
</comment>
<feature type="binding site" evidence="14">
    <location>
        <position position="484"/>
    </location>
    <ligand>
        <name>substrate</name>
    </ligand>
</feature>
<feature type="binding site" evidence="15">
    <location>
        <position position="187"/>
    </location>
    <ligand>
        <name>thiamine diphosphate</name>
        <dbReference type="ChEBI" id="CHEBI:58937"/>
    </ligand>
</feature>
<dbReference type="InterPro" id="IPR020826">
    <property type="entry name" value="Transketolase_BS"/>
</dbReference>
<proteinExistence type="inferred from homology"/>
<dbReference type="InterPro" id="IPR033247">
    <property type="entry name" value="Transketolase_fam"/>
</dbReference>
<comment type="subunit">
    <text evidence="4">Homodimer.</text>
</comment>
<feature type="binding site" evidence="14">
    <location>
        <position position="476"/>
    </location>
    <ligand>
        <name>substrate</name>
    </ligand>
</feature>
<evidence type="ECO:0000256" key="2">
    <source>
        <dbReference type="ARBA" id="ARBA00001941"/>
    </source>
</evidence>
<evidence type="ECO:0000256" key="13">
    <source>
        <dbReference type="PIRSR" id="PIRSR605478-1"/>
    </source>
</evidence>
<dbReference type="EC" id="2.2.1.1" evidence="5 12"/>
<evidence type="ECO:0000256" key="1">
    <source>
        <dbReference type="ARBA" id="ARBA00001913"/>
    </source>
</evidence>
<feature type="binding site" evidence="15">
    <location>
        <position position="262"/>
    </location>
    <ligand>
        <name>thiamine diphosphate</name>
        <dbReference type="ChEBI" id="CHEBI:58937"/>
    </ligand>
</feature>
<dbReference type="Pfam" id="PF00456">
    <property type="entry name" value="Transketolase_N"/>
    <property type="match status" value="1"/>
</dbReference>
<dbReference type="Gene3D" id="3.40.50.920">
    <property type="match status" value="1"/>
</dbReference>
<dbReference type="AlphaFoldDB" id="A0AB74URV7"/>
<dbReference type="GO" id="GO:0009052">
    <property type="term" value="P:pentose-phosphate shunt, non-oxidative branch"/>
    <property type="evidence" value="ECO:0007669"/>
    <property type="project" value="UniProtKB-ARBA"/>
</dbReference>
<feature type="binding site" evidence="15">
    <location>
        <position position="68"/>
    </location>
    <ligand>
        <name>thiamine diphosphate</name>
        <dbReference type="ChEBI" id="CHEBI:58937"/>
    </ligand>
</feature>
<evidence type="ECO:0000256" key="16">
    <source>
        <dbReference type="PIRSR" id="PIRSR605478-4"/>
    </source>
</evidence>
<dbReference type="NCBIfam" id="TIGR00232">
    <property type="entry name" value="tktlase_bact"/>
    <property type="match status" value="1"/>
</dbReference>
<dbReference type="InterPro" id="IPR005475">
    <property type="entry name" value="Transketolase-like_Pyr-bd"/>
</dbReference>
<evidence type="ECO:0000256" key="9">
    <source>
        <dbReference type="ARBA" id="ARBA00022842"/>
    </source>
</evidence>
<keyword evidence="6 19" id="KW-0808">Transferase</keyword>
<dbReference type="InterPro" id="IPR005474">
    <property type="entry name" value="Transketolase_N"/>
</dbReference>
<feature type="binding site" evidence="16">
    <location>
        <position position="189"/>
    </location>
    <ligand>
        <name>Mg(2+)</name>
        <dbReference type="ChEBI" id="CHEBI:18420"/>
    </ligand>
</feature>
<evidence type="ECO:0000259" key="18">
    <source>
        <dbReference type="SMART" id="SM00861"/>
    </source>
</evidence>
<feature type="binding site" evidence="14">
    <location>
        <position position="262"/>
    </location>
    <ligand>
        <name>substrate</name>
    </ligand>
</feature>
<evidence type="ECO:0000256" key="7">
    <source>
        <dbReference type="ARBA" id="ARBA00022723"/>
    </source>
</evidence>
<accession>A0AB74URV7</accession>
<dbReference type="FunFam" id="3.40.50.920:FF:000003">
    <property type="entry name" value="Transketolase"/>
    <property type="match status" value="1"/>
</dbReference>
<dbReference type="SUPFAM" id="SSF52922">
    <property type="entry name" value="TK C-terminal domain-like"/>
    <property type="match status" value="1"/>
</dbReference>
<feature type="binding site" evidence="16">
    <location>
        <position position="187"/>
    </location>
    <ligand>
        <name>Mg(2+)</name>
        <dbReference type="ChEBI" id="CHEBI:18420"/>
    </ligand>
</feature>
<dbReference type="InterPro" id="IPR009014">
    <property type="entry name" value="Transketo_C/PFOR_II"/>
</dbReference>
<keyword evidence="10 15" id="KW-0786">Thiamine pyrophosphate</keyword>
<keyword evidence="7 16" id="KW-0479">Metal-binding</keyword>
<feature type="binding site" evidence="16">
    <location>
        <position position="157"/>
    </location>
    <ligand>
        <name>Mg(2+)</name>
        <dbReference type="ChEBI" id="CHEBI:18420"/>
    </ligand>
</feature>
<sequence length="683" mass="73706">MSHDLDQQCINTLRFLSVDMVQKANSGHPGLPLDAAPMAYVLWTKHMKFHPADPHWPDRDRFVLSAGHGSALLYSLLHVTGYDLSLDDIKQFRQWGSKAPGHPEYGHTPGVEVTTGPLGQGLANAVGMAIGEAQLAATYNRDGHTVIDHRTWAIVSDGDLMEGVASEAASLAGHLKLGKLVCLYDDNYVTLAAGTDITFSEDRARRFEAYGWQTIKVDDGNDVAAIDRALNDAVAETARPTLILVRTHIGYGSPKQDSYKAHGSPLGVEDVKATKEKLGWPTEPDFLVPEPALRHFHEAGRRGAQAQSEWNSRLDGYARAFPELAAELRGRLRGELPENWDADIPGFDADPKGLATREAGGKVMNAIAPHLPALFGGSADLDSSTFTNLKGFGDFNPAATKGLDTQGSDSAGWSNAGRNLHFGVREHAMGAIVNGLAVHGGFIPYGSTFLIFSDYMRPAIRLAALMGVHAIHVFTHDSIALGEDGPTHQPIEQLASLRAIPNLVLIRPADANETAVAWKVALATTGKPVLFALSRQKLPTLDRSRCASADGLRQGAYVLRDATDGQKPALILIATGSEVSLIVQAAEQLESRGIAVRCVSMPSWELFEAQSQAYRDEVLPPDVTARLAVELGVAQGWQRYTGAHGDMLGIDRFGASAPAEVLLREYGFTVENVVQRAKALLQR</sequence>
<comment type="cofactor">
    <cofactor evidence="15">
        <name>thiamine diphosphate</name>
        <dbReference type="ChEBI" id="CHEBI:58937"/>
    </cofactor>
    <text evidence="15">Binds 1 thiamine pyrophosphate per subunit. During the reaction, the substrate forms a covalent intermediate with the cofactor.</text>
</comment>
<comment type="cofactor">
    <cofactor evidence="2">
        <name>Co(2+)</name>
        <dbReference type="ChEBI" id="CHEBI:48828"/>
    </cofactor>
</comment>
<reference evidence="19" key="1">
    <citation type="submission" date="2024-10" db="EMBL/GenBank/DDBJ databases">
        <authorList>
            <person name="Lesea H.P."/>
            <person name="Kuehl J.V."/>
            <person name="Chandonia J.-M."/>
        </authorList>
    </citation>
    <scope>NUCLEOTIDE SEQUENCE</scope>
    <source>
        <strain evidence="19">FW102-FHT14D07</strain>
    </source>
</reference>
<evidence type="ECO:0000256" key="4">
    <source>
        <dbReference type="ARBA" id="ARBA00011738"/>
    </source>
</evidence>
<feature type="binding site" evidence="14">
    <location>
        <position position="357"/>
    </location>
    <ligand>
        <name>substrate</name>
    </ligand>
</feature>
<dbReference type="Pfam" id="PF22613">
    <property type="entry name" value="Transketolase_C_1"/>
    <property type="match status" value="1"/>
</dbReference>
<dbReference type="FunFam" id="3.40.50.970:FF:000003">
    <property type="entry name" value="Transketolase"/>
    <property type="match status" value="1"/>
</dbReference>
<gene>
    <name evidence="19" type="primary">tkt</name>
    <name evidence="19" type="ORF">ACFYG5_15830</name>
</gene>
<dbReference type="SUPFAM" id="SSF52518">
    <property type="entry name" value="Thiamin diphosphate-binding fold (THDP-binding)"/>
    <property type="match status" value="2"/>
</dbReference>
<dbReference type="CDD" id="cd07033">
    <property type="entry name" value="TPP_PYR_DXS_TK_like"/>
    <property type="match status" value="1"/>
</dbReference>
<feature type="domain" description="Transketolase-like pyrimidine-binding" evidence="18">
    <location>
        <begin position="354"/>
        <end position="540"/>
    </location>
</feature>
<evidence type="ECO:0000256" key="3">
    <source>
        <dbReference type="ARBA" id="ARBA00007131"/>
    </source>
</evidence>
<feature type="binding site" evidence="14">
    <location>
        <position position="535"/>
    </location>
    <ligand>
        <name>substrate</name>
    </ligand>
</feature>
<organism evidence="19">
    <name type="scientific">Rhodanobacter sp. FW102-FHT14D07</name>
    <dbReference type="NCBI Taxonomy" id="3351462"/>
    <lineage>
        <taxon>Bacteria</taxon>
        <taxon>Pseudomonadati</taxon>
        <taxon>Pseudomonadota</taxon>
        <taxon>Gammaproteobacteria</taxon>
        <taxon>Lysobacterales</taxon>
        <taxon>Rhodanobacteraceae</taxon>
        <taxon>Rhodanobacter</taxon>
    </lineage>
</organism>
<evidence type="ECO:0000256" key="6">
    <source>
        <dbReference type="ARBA" id="ARBA00022679"/>
    </source>
</evidence>
<feature type="active site" description="Proton donor" evidence="13">
    <location>
        <position position="426"/>
    </location>
</feature>
<evidence type="ECO:0000256" key="11">
    <source>
        <dbReference type="ARBA" id="ARBA00049473"/>
    </source>
</evidence>
<feature type="binding site" evidence="14">
    <location>
        <position position="488"/>
    </location>
    <ligand>
        <name>substrate</name>
    </ligand>
</feature>
<keyword evidence="8" id="KW-0106">Calcium</keyword>
<evidence type="ECO:0000256" key="17">
    <source>
        <dbReference type="PIRSR" id="PIRSR605478-5"/>
    </source>
</evidence>
<dbReference type="GO" id="GO:0046872">
    <property type="term" value="F:metal ion binding"/>
    <property type="evidence" value="ECO:0007669"/>
    <property type="project" value="UniProtKB-KW"/>
</dbReference>
<feature type="binding site" evidence="15">
    <location>
        <position position="452"/>
    </location>
    <ligand>
        <name>thiamine diphosphate</name>
        <dbReference type="ChEBI" id="CHEBI:58937"/>
    </ligand>
</feature>
<dbReference type="EMBL" id="CP170721">
    <property type="protein sequence ID" value="XIA18017.1"/>
    <property type="molecule type" value="Genomic_DNA"/>
</dbReference>